<organism evidence="1 2">
    <name type="scientific">Tenebrio molitor</name>
    <name type="common">Yellow mealworm beetle</name>
    <dbReference type="NCBI Taxonomy" id="7067"/>
    <lineage>
        <taxon>Eukaryota</taxon>
        <taxon>Metazoa</taxon>
        <taxon>Ecdysozoa</taxon>
        <taxon>Arthropoda</taxon>
        <taxon>Hexapoda</taxon>
        <taxon>Insecta</taxon>
        <taxon>Pterygota</taxon>
        <taxon>Neoptera</taxon>
        <taxon>Endopterygota</taxon>
        <taxon>Coleoptera</taxon>
        <taxon>Polyphaga</taxon>
        <taxon>Cucujiformia</taxon>
        <taxon>Tenebrionidae</taxon>
        <taxon>Tenebrio</taxon>
    </lineage>
</organism>
<evidence type="ECO:0000313" key="1">
    <source>
        <dbReference type="EMBL" id="KAH0809269.1"/>
    </source>
</evidence>
<accession>A0A8J6H703</accession>
<reference evidence="1" key="2">
    <citation type="submission" date="2021-08" db="EMBL/GenBank/DDBJ databases">
        <authorList>
            <person name="Eriksson T."/>
        </authorList>
    </citation>
    <scope>NUCLEOTIDE SEQUENCE</scope>
    <source>
        <strain evidence="1">Stoneville</strain>
        <tissue evidence="1">Whole head</tissue>
    </source>
</reference>
<dbReference type="EMBL" id="JABDTM020028238">
    <property type="protein sequence ID" value="KAH0809269.1"/>
    <property type="molecule type" value="Genomic_DNA"/>
</dbReference>
<gene>
    <name evidence="1" type="ORF">GEV33_013521</name>
</gene>
<evidence type="ECO:0000313" key="2">
    <source>
        <dbReference type="Proteomes" id="UP000719412"/>
    </source>
</evidence>
<reference evidence="1" key="1">
    <citation type="journal article" date="2020" name="J Insects Food Feed">
        <title>The yellow mealworm (Tenebrio molitor) genome: a resource for the emerging insects as food and feed industry.</title>
        <authorList>
            <person name="Eriksson T."/>
            <person name="Andere A."/>
            <person name="Kelstrup H."/>
            <person name="Emery V."/>
            <person name="Picard C."/>
        </authorList>
    </citation>
    <scope>NUCLEOTIDE SEQUENCE</scope>
    <source>
        <strain evidence="1">Stoneville</strain>
        <tissue evidence="1">Whole head</tissue>
    </source>
</reference>
<sequence length="333" mass="37275">MIKSRWKNAKKNAKYNGFVAFPASSCSRPAGVSWDVPGPPSGKVEFLQGPLVVALCENLLGTMCMRIVPQQIYWSMPVVSAHSLQANSAKKLHVHCYVMGKSGADTSPDSLFPDLRLRPPDPRPGKPSDYFLPKSAFRVLRQDLALPKLILPTLTAHLEICIDGSQFDPAVGPFISLRDLLVRLVFNCRRICGVENKTGGDLHLARIVGTDAYHLLKKRSLRSLGLEHADMENVQIHDWPLPCTLLHNVLKFFSFLTLGPLAHQYANPPRNEITERFINLICSSLTDRVLRRKSLYRTGIVARSSLDECSDLNPNVIGNYFFCCSFLPYRVEC</sequence>
<comment type="caution">
    <text evidence="1">The sequence shown here is derived from an EMBL/GenBank/DDBJ whole genome shotgun (WGS) entry which is preliminary data.</text>
</comment>
<proteinExistence type="predicted"/>
<name>A0A8J6H703_TENMO</name>
<dbReference type="AlphaFoldDB" id="A0A8J6H703"/>
<dbReference type="Proteomes" id="UP000719412">
    <property type="component" value="Unassembled WGS sequence"/>
</dbReference>
<protein>
    <submittedName>
        <fullName evidence="1">Uncharacterized protein</fullName>
    </submittedName>
</protein>
<keyword evidence="2" id="KW-1185">Reference proteome</keyword>